<evidence type="ECO:0000313" key="2">
    <source>
        <dbReference type="Proteomes" id="UP000824366"/>
    </source>
</evidence>
<protein>
    <recommendedName>
        <fullName evidence="3">DUF4143 domain-containing protein</fullName>
    </recommendedName>
</protein>
<reference evidence="1 2" key="1">
    <citation type="journal article" date="2021" name="Microbiol. Spectr.">
        <title>A Single Bacterium Capable of Oxidation and Reduction of Iron at Circumneutral pH.</title>
        <authorList>
            <person name="Kato S."/>
            <person name="Ohkuma M."/>
        </authorList>
    </citation>
    <scope>NUCLEOTIDE SEQUENCE [LARGE SCALE GENOMIC DNA]</scope>
    <source>
        <strain evidence="1 2">MIZ03</strain>
    </source>
</reference>
<name>A0ABM7MIS7_9BURK</name>
<evidence type="ECO:0000313" key="1">
    <source>
        <dbReference type="EMBL" id="BCO26091.1"/>
    </source>
</evidence>
<organism evidence="1 2">
    <name type="scientific">Rhodoferax lithotrophicus</name>
    <dbReference type="NCBI Taxonomy" id="2798804"/>
    <lineage>
        <taxon>Bacteria</taxon>
        <taxon>Pseudomonadati</taxon>
        <taxon>Pseudomonadota</taxon>
        <taxon>Betaproteobacteria</taxon>
        <taxon>Burkholderiales</taxon>
        <taxon>Comamonadaceae</taxon>
        <taxon>Rhodoferax</taxon>
    </lineage>
</organism>
<dbReference type="EMBL" id="AP024238">
    <property type="protein sequence ID" value="BCO26091.1"/>
    <property type="molecule type" value="Genomic_DNA"/>
</dbReference>
<accession>A0ABM7MIS7</accession>
<gene>
    <name evidence="1" type="ORF">MIZ03_0971</name>
</gene>
<keyword evidence="2" id="KW-1185">Reference proteome</keyword>
<dbReference type="Proteomes" id="UP000824366">
    <property type="component" value="Chromosome"/>
</dbReference>
<sequence length="81" mass="9186">MHYIRTKDEAEVDFCLSQGDTLTHLAECKLSDAKPHRALNRFAEQWPQAQAVQLLRECKAEADIGRLQLRDAAPWPAALEV</sequence>
<evidence type="ECO:0008006" key="3">
    <source>
        <dbReference type="Google" id="ProtNLM"/>
    </source>
</evidence>
<proteinExistence type="predicted"/>